<reference evidence="1 2" key="2">
    <citation type="submission" date="2018-06" db="EMBL/GenBank/DDBJ databases">
        <title>Metagenomic assembly of (sub)arctic Cyanobacteria and their associated microbiome from non-axenic cultures.</title>
        <authorList>
            <person name="Baurain D."/>
        </authorList>
    </citation>
    <scope>NUCLEOTIDE SEQUENCE [LARGE SCALE GENOMIC DNA]</scope>
    <source>
        <strain evidence="1">ULC027bin1</strain>
    </source>
</reference>
<sequence length="98" mass="11519">MEYSFDWDFAKEASNRRKHKVSFRQAATVFKDPRQISVYDNKHSQNEDRWTTLGIDSSGTLRVVIHTFESVSEELCRIRIVSARKATKAEIFQYQESD</sequence>
<organism evidence="1 2">
    <name type="scientific">Phormidesmis priestleyi</name>
    <dbReference type="NCBI Taxonomy" id="268141"/>
    <lineage>
        <taxon>Bacteria</taxon>
        <taxon>Bacillati</taxon>
        <taxon>Cyanobacteriota</taxon>
        <taxon>Cyanophyceae</taxon>
        <taxon>Leptolyngbyales</taxon>
        <taxon>Leptolyngbyaceae</taxon>
        <taxon>Phormidesmis</taxon>
    </lineage>
</organism>
<dbReference type="InterPro" id="IPR007460">
    <property type="entry name" value="BrnT_toxin"/>
</dbReference>
<dbReference type="Pfam" id="PF04365">
    <property type="entry name" value="BrnT_toxin"/>
    <property type="match status" value="1"/>
</dbReference>
<evidence type="ECO:0008006" key="3">
    <source>
        <dbReference type="Google" id="ProtNLM"/>
    </source>
</evidence>
<dbReference type="InterPro" id="IPR038573">
    <property type="entry name" value="BrnT_sf"/>
</dbReference>
<accession>A0A2W4X579</accession>
<reference evidence="2" key="1">
    <citation type="submission" date="2018-04" db="EMBL/GenBank/DDBJ databases">
        <authorList>
            <person name="Cornet L."/>
        </authorList>
    </citation>
    <scope>NUCLEOTIDE SEQUENCE [LARGE SCALE GENOMIC DNA]</scope>
</reference>
<evidence type="ECO:0000313" key="2">
    <source>
        <dbReference type="Proteomes" id="UP000249794"/>
    </source>
</evidence>
<name>A0A2W4X579_9CYAN</name>
<comment type="caution">
    <text evidence="1">The sequence shown here is derived from an EMBL/GenBank/DDBJ whole genome shotgun (WGS) entry which is preliminary data.</text>
</comment>
<dbReference type="EMBL" id="QBMP01000152">
    <property type="protein sequence ID" value="PZO52120.1"/>
    <property type="molecule type" value="Genomic_DNA"/>
</dbReference>
<dbReference type="Proteomes" id="UP000249794">
    <property type="component" value="Unassembled WGS sequence"/>
</dbReference>
<gene>
    <name evidence="1" type="ORF">DCF15_14040</name>
</gene>
<dbReference type="Gene3D" id="3.10.450.530">
    <property type="entry name" value="Ribonuclease toxin, BrnT, of type II toxin-antitoxin system"/>
    <property type="match status" value="1"/>
</dbReference>
<protein>
    <recommendedName>
        <fullName evidence="3">BrnT family toxin</fullName>
    </recommendedName>
</protein>
<proteinExistence type="predicted"/>
<dbReference type="AlphaFoldDB" id="A0A2W4X579"/>
<evidence type="ECO:0000313" key="1">
    <source>
        <dbReference type="EMBL" id="PZO52120.1"/>
    </source>
</evidence>